<dbReference type="PANTHER" id="PTHR14633:SF3">
    <property type="entry name" value="LITTLE ELONGATION COMPLEX SUBUNIT 2"/>
    <property type="match status" value="1"/>
</dbReference>
<dbReference type="GO" id="GO:0045945">
    <property type="term" value="P:positive regulation of transcription by RNA polymerase III"/>
    <property type="evidence" value="ECO:0007669"/>
    <property type="project" value="TreeGrafter"/>
</dbReference>
<protein>
    <submittedName>
        <fullName evidence="4">Uncharacterized protein LOC108630910 isoform X1</fullName>
    </submittedName>
</protein>
<dbReference type="GeneID" id="108630910"/>
<keyword evidence="3" id="KW-1185">Reference proteome</keyword>
<proteinExistence type="predicted"/>
<dbReference type="Pfam" id="PF10505">
    <property type="entry name" value="NARG2_C"/>
    <property type="match status" value="1"/>
</dbReference>
<dbReference type="RefSeq" id="XP_017889971.1">
    <property type="nucleotide sequence ID" value="XM_018034482.2"/>
</dbReference>
<accession>A0AAJ7JC55</accession>
<feature type="region of interest" description="Disordered" evidence="1">
    <location>
        <begin position="679"/>
        <end position="703"/>
    </location>
</feature>
<evidence type="ECO:0000256" key="1">
    <source>
        <dbReference type="SAM" id="MobiDB-lite"/>
    </source>
</evidence>
<name>A0AAJ7JC55_9HYME</name>
<dbReference type="Proteomes" id="UP000694925">
    <property type="component" value="Unplaced"/>
</dbReference>
<feature type="compositionally biased region" description="Basic and acidic residues" evidence="1">
    <location>
        <begin position="59"/>
        <end position="73"/>
    </location>
</feature>
<gene>
    <name evidence="4" type="primary">LOC108630910</name>
</gene>
<dbReference type="AlphaFoldDB" id="A0AAJ7JC55"/>
<reference evidence="4" key="1">
    <citation type="submission" date="2025-08" db="UniProtKB">
        <authorList>
            <consortium name="RefSeq"/>
        </authorList>
    </citation>
    <scope>IDENTIFICATION</scope>
    <source>
        <tissue evidence="4">Whole body</tissue>
    </source>
</reference>
<evidence type="ECO:0000313" key="4">
    <source>
        <dbReference type="RefSeq" id="XP_017889971.1"/>
    </source>
</evidence>
<dbReference type="KEGG" id="ccal:108630910"/>
<evidence type="ECO:0000259" key="2">
    <source>
        <dbReference type="Pfam" id="PF10505"/>
    </source>
</evidence>
<dbReference type="GO" id="GO:0042796">
    <property type="term" value="P:snRNA transcription by RNA polymerase III"/>
    <property type="evidence" value="ECO:0007669"/>
    <property type="project" value="TreeGrafter"/>
</dbReference>
<sequence>MERFLNIDWNPPLEDMLENTFIDEERLEKETVMYKIITGNFTDPFKDIEADYEHVNIDSMKGDIPDLNDHESTEETEMEIEESKQPVSKQPKISKHYVPGIVKSIFKPTKKSTLNDTQQAMCLKVLLRFSESSKPKLTQAEREDLQKYVDLQPQITKEQDEFLQFAKSKWPERTHTIKCEDFINLCWKAKLEYFYTLPRFYAEITNIPFKADKLVEVKFISDCLQGGEGKEIILPNFEKPYKLHINSEMLRKRYPKKNNYTKSIYWKLPVSEDAHCHKLAESNNVDLVISSSGLNCLVNNIGPKYSNSWILPVTIKRHNDKNVIYIDKPAPPVARTVPEKNSWVYKYILKYYFTCTNDESNGESDDNIFGDNNGDELLALEEQYENTLVKVKSEPPSLIKEEIKSSAVDEKSINADDNSTRNIVRSFSDNMSDVESLSKSVDVPNFNASKKYQGAKNNSSVSYKLFTIGPPQLSEQNELMKNVHKEYKILVRTKSDGYEVVENKLRKLLLLAPKLEHQLDFGAEAVTLEEALRQWISLIFRPDTCLARVRIAAQTAEVLQIEYRTAVSVNNEIKRLFNVKVEDSLVIFHNIIQSLSTFSSGQYIIRHTIRNGAFATVYKPVEGPGKSVLDTHTIYSQGFQTLPNPSWIPLEKTLPTPMQKHFGRMPALFYPSANKTCKNDKKCKGKEKSNTSAIRRSLRNKKK</sequence>
<feature type="region of interest" description="Disordered" evidence="1">
    <location>
        <begin position="59"/>
        <end position="89"/>
    </location>
</feature>
<feature type="compositionally biased region" description="Basic and acidic residues" evidence="1">
    <location>
        <begin position="679"/>
        <end position="689"/>
    </location>
</feature>
<organism evidence="3 4">
    <name type="scientific">Ceratina calcarata</name>
    <dbReference type="NCBI Taxonomy" id="156304"/>
    <lineage>
        <taxon>Eukaryota</taxon>
        <taxon>Metazoa</taxon>
        <taxon>Ecdysozoa</taxon>
        <taxon>Arthropoda</taxon>
        <taxon>Hexapoda</taxon>
        <taxon>Insecta</taxon>
        <taxon>Pterygota</taxon>
        <taxon>Neoptera</taxon>
        <taxon>Endopterygota</taxon>
        <taxon>Hymenoptera</taxon>
        <taxon>Apocrita</taxon>
        <taxon>Aculeata</taxon>
        <taxon>Apoidea</taxon>
        <taxon>Anthophila</taxon>
        <taxon>Apidae</taxon>
        <taxon>Ceratina</taxon>
        <taxon>Zadontomerus</taxon>
    </lineage>
</organism>
<dbReference type="PANTHER" id="PTHR14633">
    <property type="entry name" value="LITTLE ELONGATION COMPLEX SUBUNIT 2"/>
    <property type="match status" value="1"/>
</dbReference>
<feature type="domain" description="Little elongation complex subunit 2 C-terminal" evidence="2">
    <location>
        <begin position="455"/>
        <end position="670"/>
    </location>
</feature>
<evidence type="ECO:0000313" key="3">
    <source>
        <dbReference type="Proteomes" id="UP000694925"/>
    </source>
</evidence>
<dbReference type="GO" id="GO:0042795">
    <property type="term" value="P:snRNA transcription by RNA polymerase II"/>
    <property type="evidence" value="ECO:0007669"/>
    <property type="project" value="TreeGrafter"/>
</dbReference>
<dbReference type="InterPro" id="IPR019535">
    <property type="entry name" value="ICE2_C"/>
</dbReference>
<dbReference type="GO" id="GO:0008023">
    <property type="term" value="C:transcription elongation factor complex"/>
    <property type="evidence" value="ECO:0007669"/>
    <property type="project" value="InterPro"/>
</dbReference>